<dbReference type="InterPro" id="IPR035979">
    <property type="entry name" value="RBD_domain_sf"/>
</dbReference>
<feature type="domain" description="RRM" evidence="5">
    <location>
        <begin position="105"/>
        <end position="184"/>
    </location>
</feature>
<evidence type="ECO:0000259" key="5">
    <source>
        <dbReference type="PROSITE" id="PS50102"/>
    </source>
</evidence>
<evidence type="ECO:0000256" key="1">
    <source>
        <dbReference type="ARBA" id="ARBA00022737"/>
    </source>
</evidence>
<dbReference type="Pfam" id="PF00076">
    <property type="entry name" value="RRM_1"/>
    <property type="match status" value="3"/>
</dbReference>
<feature type="domain" description="RRM" evidence="5">
    <location>
        <begin position="321"/>
        <end position="398"/>
    </location>
</feature>
<dbReference type="SMART" id="SM00360">
    <property type="entry name" value="RRM"/>
    <property type="match status" value="3"/>
</dbReference>
<dbReference type="InterPro" id="IPR002343">
    <property type="entry name" value="Hud_Sxl_RNA"/>
</dbReference>
<dbReference type="InterPro" id="IPR012677">
    <property type="entry name" value="Nucleotide-bd_a/b_plait_sf"/>
</dbReference>
<evidence type="ECO:0000256" key="4">
    <source>
        <dbReference type="SAM" id="MobiDB-lite"/>
    </source>
</evidence>
<dbReference type="OrthoDB" id="266138at2759"/>
<dbReference type="CDD" id="cd00590">
    <property type="entry name" value="RRM_SF"/>
    <property type="match status" value="2"/>
</dbReference>
<feature type="compositionally biased region" description="Gly residues" evidence="4">
    <location>
        <begin position="89"/>
        <end position="98"/>
    </location>
</feature>
<evidence type="ECO:0000256" key="2">
    <source>
        <dbReference type="ARBA" id="ARBA00022884"/>
    </source>
</evidence>
<dbReference type="PROSITE" id="PS50102">
    <property type="entry name" value="RRM"/>
    <property type="match status" value="3"/>
</dbReference>
<dbReference type="AlphaFoldDB" id="A0A8S1J356"/>
<accession>A0A8S1J356</accession>
<sequence>MDVGHSNVYVKNLPSAVDEPTLNNLFQTYGTITSCRIMGTRNPGGHNFGFVRFATTQEAMAAIEGMNGAQVGDLTIEVKFAHADVGQRQGKGGQGGEDAGPAPSDNLYVRGFPGTWSDTDLQGIFLNIGTIVECRVLYSKEPGRGGVGLVRMSSPLEAANAISALNGKMPNGCLEPLLVKYADSPADKERKARHKQPREARFSPYQKPGGGGVVLGATGIPNQNPGMITPLGANGTDHLGQIALQGHLGVPAPDQAINALAMQTPGLGLDGSALNQLALQSPGLLGVPGQPGAANLMAAGGALSAVGGAAVGGAGAGAPSCSVYIRNLPPDADKLYLYEHFAPYGGVASVKLLFNESGNSRGIGFVNYTDHASALMAIQALNNAKLGDKPLHVSLQTQRKDRKGL</sequence>
<evidence type="ECO:0000313" key="6">
    <source>
        <dbReference type="EMBL" id="CAD7701576.1"/>
    </source>
</evidence>
<proteinExistence type="predicted"/>
<dbReference type="InterPro" id="IPR000504">
    <property type="entry name" value="RRM_dom"/>
</dbReference>
<dbReference type="SUPFAM" id="SSF54928">
    <property type="entry name" value="RNA-binding domain, RBD"/>
    <property type="match status" value="2"/>
</dbReference>
<evidence type="ECO:0000256" key="3">
    <source>
        <dbReference type="PROSITE-ProRule" id="PRU00176"/>
    </source>
</evidence>
<feature type="region of interest" description="Disordered" evidence="4">
    <location>
        <begin position="186"/>
        <end position="207"/>
    </location>
</feature>
<keyword evidence="2 3" id="KW-0694">RNA-binding</keyword>
<dbReference type="EMBL" id="CAJHUC010001573">
    <property type="protein sequence ID" value="CAD7701576.1"/>
    <property type="molecule type" value="Genomic_DNA"/>
</dbReference>
<dbReference type="PRINTS" id="PR00961">
    <property type="entry name" value="HUDSXLRNA"/>
</dbReference>
<keyword evidence="1" id="KW-0677">Repeat</keyword>
<organism evidence="6 7">
    <name type="scientific">Ostreobium quekettii</name>
    <dbReference type="NCBI Taxonomy" id="121088"/>
    <lineage>
        <taxon>Eukaryota</taxon>
        <taxon>Viridiplantae</taxon>
        <taxon>Chlorophyta</taxon>
        <taxon>core chlorophytes</taxon>
        <taxon>Ulvophyceae</taxon>
        <taxon>TCBD clade</taxon>
        <taxon>Bryopsidales</taxon>
        <taxon>Ostreobineae</taxon>
        <taxon>Ostreobiaceae</taxon>
        <taxon>Ostreobium</taxon>
    </lineage>
</organism>
<dbReference type="GO" id="GO:1990904">
    <property type="term" value="C:ribonucleoprotein complex"/>
    <property type="evidence" value="ECO:0007669"/>
    <property type="project" value="InterPro"/>
</dbReference>
<protein>
    <recommendedName>
        <fullName evidence="5">RRM domain-containing protein</fullName>
    </recommendedName>
</protein>
<dbReference type="GO" id="GO:0003723">
    <property type="term" value="F:RNA binding"/>
    <property type="evidence" value="ECO:0007669"/>
    <property type="project" value="UniProtKB-UniRule"/>
</dbReference>
<dbReference type="Gene3D" id="3.30.70.330">
    <property type="match status" value="3"/>
</dbReference>
<keyword evidence="7" id="KW-1185">Reference proteome</keyword>
<feature type="region of interest" description="Disordered" evidence="4">
    <location>
        <begin position="86"/>
        <end position="105"/>
    </location>
</feature>
<dbReference type="PANTHER" id="PTHR24012">
    <property type="entry name" value="RNA BINDING PROTEIN"/>
    <property type="match status" value="1"/>
</dbReference>
<feature type="domain" description="RRM" evidence="5">
    <location>
        <begin position="6"/>
        <end position="83"/>
    </location>
</feature>
<name>A0A8S1J356_9CHLO</name>
<reference evidence="6" key="1">
    <citation type="submission" date="2020-12" db="EMBL/GenBank/DDBJ databases">
        <authorList>
            <person name="Iha C."/>
        </authorList>
    </citation>
    <scope>NUCLEOTIDE SEQUENCE</scope>
</reference>
<dbReference type="Proteomes" id="UP000708148">
    <property type="component" value="Unassembled WGS sequence"/>
</dbReference>
<comment type="caution">
    <text evidence="6">The sequence shown here is derived from an EMBL/GenBank/DDBJ whole genome shotgun (WGS) entry which is preliminary data.</text>
</comment>
<evidence type="ECO:0000313" key="7">
    <source>
        <dbReference type="Proteomes" id="UP000708148"/>
    </source>
</evidence>
<gene>
    <name evidence="6" type="ORF">OSTQU699_LOCUS6935</name>
</gene>